<feature type="domain" description="DALR anticodon binding" evidence="13">
    <location>
        <begin position="658"/>
        <end position="762"/>
    </location>
</feature>
<sequence>MADLLLELFSEEIPARMQARAAADLERLVNQQLLDAGFMPEGAKGFATPRRLALVVTGLPNAQPDRKEERKGPRVGAPEKAVEGFLKSAGLDSLDQCEVRDDKKGQYYVALIEEKGRPTAEVIAGFMPEVIAKFPWPKSMRWGDGELRWVRPLHAILCAFDGEIVAFEIDGVTAGDRTWGHRFMAPQEIQVRNFEDYAAQLKRAKVVLDTEERKDTILGEAQQLCKAQGLELVEDEGLLAEVAGLAEWPVVMVGTFDEKFLTVPDEALTASMRGHQKYFSVRDPKTGRLANKFVYVANIEAPDGGAAMRTGYERVLTARLSDAWFLYQQDLKTPLAEHAKKLEKVTFFEGLGTVADKVERIAALARELAPAVGADPDMAEKAARLAKADLVTQMVYEFPELQGLMGAYYYEAQAASSFVAAGAAPQDEAAPGAEQDPHPEAATKSPTKDEDRAISNAIRDHYKPAGQNDDVPTEPVTVAVALADKLDTLTAFWAIGRKPTGSGDPFALRRAALSSFALILGGGFRFELIPLVERHLKRVAEVVMRDVAHDAKLAFEKIEKATGKILAETRREYVNSPQLKKVYEHRGLQFASVAPDLIAFFHERLRIYLREKCSTYDVIDASVFRADDLIEDDIVLIVAKLTALDAFLKTDDGANLTAAYKRVANILKAEEKKGDTDVSGSVIEEKLVEPAEKQLYAVLKEVRDTANSACAEEDFEKAMSALAKLRVPLDTFFEDVTVNSEDAALRNNRLALLSEIKTTCEQVADLSRLEG</sequence>
<evidence type="ECO:0000256" key="6">
    <source>
        <dbReference type="ARBA" id="ARBA00022741"/>
    </source>
</evidence>
<keyword evidence="6 11" id="KW-0547">Nucleotide-binding</keyword>
<dbReference type="GO" id="GO:0004814">
    <property type="term" value="F:arginine-tRNA ligase activity"/>
    <property type="evidence" value="ECO:0007669"/>
    <property type="project" value="InterPro"/>
</dbReference>
<reference evidence="14" key="1">
    <citation type="journal article" date="2014" name="Int. J. Syst. Evol. Microbiol.">
        <title>Complete genome sequence of Corynebacterium casei LMG S-19264T (=DSM 44701T), isolated from a smear-ripened cheese.</title>
        <authorList>
            <consortium name="US DOE Joint Genome Institute (JGI-PGF)"/>
            <person name="Walter F."/>
            <person name="Albersmeier A."/>
            <person name="Kalinowski J."/>
            <person name="Ruckert C."/>
        </authorList>
    </citation>
    <scope>NUCLEOTIDE SEQUENCE</scope>
    <source>
        <strain evidence="14">CGMCC 1.12921</strain>
    </source>
</reference>
<organism evidence="14 15">
    <name type="scientific">Aquisalinus flavus</name>
    <dbReference type="NCBI Taxonomy" id="1526572"/>
    <lineage>
        <taxon>Bacteria</taxon>
        <taxon>Pseudomonadati</taxon>
        <taxon>Pseudomonadota</taxon>
        <taxon>Alphaproteobacteria</taxon>
        <taxon>Parvularculales</taxon>
        <taxon>Parvularculaceae</taxon>
        <taxon>Aquisalinus</taxon>
    </lineage>
</organism>
<comment type="caution">
    <text evidence="14">The sequence shown here is derived from an EMBL/GenBank/DDBJ whole genome shotgun (WGS) entry which is preliminary data.</text>
</comment>
<protein>
    <recommendedName>
        <fullName evidence="11">Glycine--tRNA ligase beta subunit</fullName>
        <ecNumber evidence="11">6.1.1.14</ecNumber>
    </recommendedName>
    <alternativeName>
        <fullName evidence="11">Glycyl-tRNA synthetase beta subunit</fullName>
        <shortName evidence="11">GlyRS</shortName>
    </alternativeName>
</protein>
<evidence type="ECO:0000259" key="13">
    <source>
        <dbReference type="Pfam" id="PF05746"/>
    </source>
</evidence>
<evidence type="ECO:0000256" key="11">
    <source>
        <dbReference type="HAMAP-Rule" id="MF_00255"/>
    </source>
</evidence>
<evidence type="ECO:0000256" key="4">
    <source>
        <dbReference type="ARBA" id="ARBA00022490"/>
    </source>
</evidence>
<dbReference type="InterPro" id="IPR015944">
    <property type="entry name" value="Gly-tRNA-synth_bsu"/>
</dbReference>
<keyword evidence="5 11" id="KW-0436">Ligase</keyword>
<proteinExistence type="inferred from homology"/>
<dbReference type="GO" id="GO:0005524">
    <property type="term" value="F:ATP binding"/>
    <property type="evidence" value="ECO:0007669"/>
    <property type="project" value="UniProtKB-UniRule"/>
</dbReference>
<feature type="region of interest" description="Disordered" evidence="12">
    <location>
        <begin position="425"/>
        <end position="451"/>
    </location>
</feature>
<comment type="subcellular location">
    <subcellularLocation>
        <location evidence="1 11">Cytoplasm</location>
    </subcellularLocation>
</comment>
<dbReference type="PRINTS" id="PR01045">
    <property type="entry name" value="TRNASYNTHGB"/>
</dbReference>
<dbReference type="GO" id="GO:0004820">
    <property type="term" value="F:glycine-tRNA ligase activity"/>
    <property type="evidence" value="ECO:0007669"/>
    <property type="project" value="UniProtKB-UniRule"/>
</dbReference>
<dbReference type="SUPFAM" id="SSF109604">
    <property type="entry name" value="HD-domain/PDEase-like"/>
    <property type="match status" value="1"/>
</dbReference>
<dbReference type="EMBL" id="BMGH01000001">
    <property type="protein sequence ID" value="GGD07455.1"/>
    <property type="molecule type" value="Genomic_DNA"/>
</dbReference>
<feature type="compositionally biased region" description="Basic and acidic residues" evidence="12">
    <location>
        <begin position="435"/>
        <end position="451"/>
    </location>
</feature>
<evidence type="ECO:0000256" key="3">
    <source>
        <dbReference type="ARBA" id="ARBA00011209"/>
    </source>
</evidence>
<evidence type="ECO:0000313" key="14">
    <source>
        <dbReference type="EMBL" id="GGD07455.1"/>
    </source>
</evidence>
<comment type="similarity">
    <text evidence="2 11">Belongs to the class-II aminoacyl-tRNA synthetase family.</text>
</comment>
<name>A0A8J2V2U0_9PROT</name>
<dbReference type="NCBIfam" id="TIGR00211">
    <property type="entry name" value="glyS"/>
    <property type="match status" value="1"/>
</dbReference>
<feature type="compositionally biased region" description="Low complexity" evidence="12">
    <location>
        <begin position="425"/>
        <end position="434"/>
    </location>
</feature>
<evidence type="ECO:0000256" key="5">
    <source>
        <dbReference type="ARBA" id="ARBA00022598"/>
    </source>
</evidence>
<dbReference type="InterPro" id="IPR008909">
    <property type="entry name" value="DALR_anticod-bd"/>
</dbReference>
<dbReference type="AlphaFoldDB" id="A0A8J2V2U0"/>
<dbReference type="GO" id="GO:0006420">
    <property type="term" value="P:arginyl-tRNA aminoacylation"/>
    <property type="evidence" value="ECO:0007669"/>
    <property type="project" value="InterPro"/>
</dbReference>
<dbReference type="GO" id="GO:0006426">
    <property type="term" value="P:glycyl-tRNA aminoacylation"/>
    <property type="evidence" value="ECO:0007669"/>
    <property type="project" value="UniProtKB-UniRule"/>
</dbReference>
<evidence type="ECO:0000256" key="12">
    <source>
        <dbReference type="SAM" id="MobiDB-lite"/>
    </source>
</evidence>
<evidence type="ECO:0000313" key="15">
    <source>
        <dbReference type="Proteomes" id="UP000613582"/>
    </source>
</evidence>
<reference evidence="14" key="2">
    <citation type="submission" date="2020-09" db="EMBL/GenBank/DDBJ databases">
        <authorList>
            <person name="Sun Q."/>
            <person name="Zhou Y."/>
        </authorList>
    </citation>
    <scope>NUCLEOTIDE SEQUENCE</scope>
    <source>
        <strain evidence="14">CGMCC 1.12921</strain>
    </source>
</reference>
<dbReference type="Gene3D" id="1.10.730.10">
    <property type="entry name" value="Isoleucyl-tRNA Synthetase, Domain 1"/>
    <property type="match status" value="1"/>
</dbReference>
<keyword evidence="8 11" id="KW-0648">Protein biosynthesis</keyword>
<comment type="catalytic activity">
    <reaction evidence="10 11">
        <text>tRNA(Gly) + glycine + ATP = glycyl-tRNA(Gly) + AMP + diphosphate</text>
        <dbReference type="Rhea" id="RHEA:16013"/>
        <dbReference type="Rhea" id="RHEA-COMP:9664"/>
        <dbReference type="Rhea" id="RHEA-COMP:9683"/>
        <dbReference type="ChEBI" id="CHEBI:30616"/>
        <dbReference type="ChEBI" id="CHEBI:33019"/>
        <dbReference type="ChEBI" id="CHEBI:57305"/>
        <dbReference type="ChEBI" id="CHEBI:78442"/>
        <dbReference type="ChEBI" id="CHEBI:78522"/>
        <dbReference type="ChEBI" id="CHEBI:456215"/>
        <dbReference type="EC" id="6.1.1.14"/>
    </reaction>
</comment>
<dbReference type="Proteomes" id="UP000613582">
    <property type="component" value="Unassembled WGS sequence"/>
</dbReference>
<evidence type="ECO:0000256" key="7">
    <source>
        <dbReference type="ARBA" id="ARBA00022840"/>
    </source>
</evidence>
<dbReference type="HAMAP" id="MF_00255">
    <property type="entry name" value="Gly_tRNA_synth_beta"/>
    <property type="match status" value="1"/>
</dbReference>
<dbReference type="GO" id="GO:0005829">
    <property type="term" value="C:cytosol"/>
    <property type="evidence" value="ECO:0007669"/>
    <property type="project" value="TreeGrafter"/>
</dbReference>
<keyword evidence="9 11" id="KW-0030">Aminoacyl-tRNA synthetase</keyword>
<keyword evidence="4 11" id="KW-0963">Cytoplasm</keyword>
<evidence type="ECO:0000256" key="2">
    <source>
        <dbReference type="ARBA" id="ARBA00008226"/>
    </source>
</evidence>
<dbReference type="InterPro" id="IPR006194">
    <property type="entry name" value="Gly-tRNA-synth_heterodimer"/>
</dbReference>
<keyword evidence="15" id="KW-1185">Reference proteome</keyword>
<dbReference type="Pfam" id="PF02092">
    <property type="entry name" value="tRNA_synt_2f"/>
    <property type="match status" value="2"/>
</dbReference>
<comment type="subunit">
    <text evidence="3 11">Tetramer of two alpha and two beta subunits.</text>
</comment>
<evidence type="ECO:0000256" key="9">
    <source>
        <dbReference type="ARBA" id="ARBA00023146"/>
    </source>
</evidence>
<evidence type="ECO:0000256" key="8">
    <source>
        <dbReference type="ARBA" id="ARBA00022917"/>
    </source>
</evidence>
<keyword evidence="7 11" id="KW-0067">ATP-binding</keyword>
<evidence type="ECO:0000256" key="1">
    <source>
        <dbReference type="ARBA" id="ARBA00004496"/>
    </source>
</evidence>
<dbReference type="Pfam" id="PF05746">
    <property type="entry name" value="DALR_1"/>
    <property type="match status" value="1"/>
</dbReference>
<accession>A0A8J2V2U0</accession>
<dbReference type="EC" id="6.1.1.14" evidence="11"/>
<gene>
    <name evidence="11 14" type="primary">glyS</name>
    <name evidence="14" type="ORF">GCM10011342_15320</name>
</gene>
<dbReference type="PROSITE" id="PS50861">
    <property type="entry name" value="AA_TRNA_LIGASE_II_GLYAB"/>
    <property type="match status" value="1"/>
</dbReference>
<dbReference type="PANTHER" id="PTHR30075:SF2">
    <property type="entry name" value="GLYCINE--TRNA LIGASE, CHLOROPLASTIC_MITOCHONDRIAL 2"/>
    <property type="match status" value="1"/>
</dbReference>
<evidence type="ECO:0000256" key="10">
    <source>
        <dbReference type="ARBA" id="ARBA00047937"/>
    </source>
</evidence>
<dbReference type="PANTHER" id="PTHR30075">
    <property type="entry name" value="GLYCYL-TRNA SYNTHETASE"/>
    <property type="match status" value="1"/>
</dbReference>
<dbReference type="RefSeq" id="WP_188158985.1">
    <property type="nucleotide sequence ID" value="NZ_BMGH01000001.1"/>
</dbReference>